<dbReference type="InterPro" id="IPR036388">
    <property type="entry name" value="WH-like_DNA-bd_sf"/>
</dbReference>
<dbReference type="InterPro" id="IPR057666">
    <property type="entry name" value="DrpA_SLOG"/>
</dbReference>
<dbReference type="PANTHER" id="PTHR43022">
    <property type="entry name" value="PROTEIN SMF"/>
    <property type="match status" value="1"/>
</dbReference>
<dbReference type="SUPFAM" id="SSF47781">
    <property type="entry name" value="RuvA domain 2-like"/>
    <property type="match status" value="1"/>
</dbReference>
<dbReference type="EMBL" id="JACOOK010000003">
    <property type="protein sequence ID" value="MBC5616850.1"/>
    <property type="molecule type" value="Genomic_DNA"/>
</dbReference>
<dbReference type="PANTHER" id="PTHR43022:SF1">
    <property type="entry name" value="PROTEIN SMF"/>
    <property type="match status" value="1"/>
</dbReference>
<dbReference type="SUPFAM" id="SSF102405">
    <property type="entry name" value="MCP/YpsA-like"/>
    <property type="match status" value="1"/>
</dbReference>
<proteinExistence type="inferred from homology"/>
<feature type="domain" description="Smf/DprA SLOG" evidence="2">
    <location>
        <begin position="81"/>
        <end position="289"/>
    </location>
</feature>
<protein>
    <submittedName>
        <fullName evidence="4">DNA-protecting protein DprA</fullName>
    </submittedName>
</protein>
<dbReference type="InterPro" id="IPR010994">
    <property type="entry name" value="RuvA_2-like"/>
</dbReference>
<dbReference type="NCBIfam" id="TIGR00732">
    <property type="entry name" value="dprA"/>
    <property type="match status" value="1"/>
</dbReference>
<gene>
    <name evidence="4" type="primary">dprA</name>
    <name evidence="4" type="ORF">H8S08_07425</name>
</gene>
<comment type="caution">
    <text evidence="4">The sequence shown here is derived from an EMBL/GenBank/DDBJ whole genome shotgun (WGS) entry which is preliminary data.</text>
</comment>
<accession>A0ABR7CMK3</accession>
<dbReference type="RefSeq" id="WP_118655889.1">
    <property type="nucleotide sequence ID" value="NZ_JACOOK010000003.1"/>
</dbReference>
<keyword evidence="5" id="KW-1185">Reference proteome</keyword>
<comment type="similarity">
    <text evidence="1">Belongs to the DprA/Smf family.</text>
</comment>
<feature type="domain" description="DprA winged helix" evidence="3">
    <location>
        <begin position="315"/>
        <end position="364"/>
    </location>
</feature>
<reference evidence="4 5" key="1">
    <citation type="submission" date="2020-08" db="EMBL/GenBank/DDBJ databases">
        <title>Genome public.</title>
        <authorList>
            <person name="Liu C."/>
            <person name="Sun Q."/>
        </authorList>
    </citation>
    <scope>NUCLEOTIDE SEQUENCE [LARGE SCALE GENOMIC DNA]</scope>
    <source>
        <strain evidence="4 5">New-7</strain>
    </source>
</reference>
<organism evidence="4 5">
    <name type="scientific">Alistipes hominis</name>
    <dbReference type="NCBI Taxonomy" id="2763015"/>
    <lineage>
        <taxon>Bacteria</taxon>
        <taxon>Pseudomonadati</taxon>
        <taxon>Bacteroidota</taxon>
        <taxon>Bacteroidia</taxon>
        <taxon>Bacteroidales</taxon>
        <taxon>Rikenellaceae</taxon>
        <taxon>Alistipes</taxon>
    </lineage>
</organism>
<dbReference type="Pfam" id="PF02481">
    <property type="entry name" value="DNA_processg_A"/>
    <property type="match status" value="1"/>
</dbReference>
<evidence type="ECO:0000259" key="3">
    <source>
        <dbReference type="Pfam" id="PF17782"/>
    </source>
</evidence>
<dbReference type="InterPro" id="IPR003488">
    <property type="entry name" value="DprA"/>
</dbReference>
<dbReference type="InterPro" id="IPR041614">
    <property type="entry name" value="DprA_WH"/>
</dbReference>
<evidence type="ECO:0000313" key="5">
    <source>
        <dbReference type="Proteomes" id="UP000636891"/>
    </source>
</evidence>
<evidence type="ECO:0000256" key="1">
    <source>
        <dbReference type="ARBA" id="ARBA00006525"/>
    </source>
</evidence>
<dbReference type="Proteomes" id="UP000636891">
    <property type="component" value="Unassembled WGS sequence"/>
</dbReference>
<name>A0ABR7CMK3_9BACT</name>
<evidence type="ECO:0000313" key="4">
    <source>
        <dbReference type="EMBL" id="MBC5616850.1"/>
    </source>
</evidence>
<sequence>MLVDDIALTLYPGVGSRTAIHLIACFGSAERLFAATADEIVERAELRPDLAQRISRREYHERAAKEVDSIRRNGIRAIDSLSPDYPQRLRECSDYPHVLYVSGDIDLNRGRWLTVVGTRDCTAYGAGVCERIIREVAGLCPDIVVVSGLAFGIDIAAHRAAMQAGLATVGVVAHPLDRIYPREHTRDARRMVHEGGAVVTEFCSGYKTERSSFICRNRIIAGLSDGTLVVESHRRGGSLVTAGMADGYHRIVMAVPGRVSDSSSDGTNGLIKSLKAQMVCCGQDVVEALNWQPADPVEPVRKPARQSPIDILAGSPEEAVLQLIGTDVPVSSEELSLRSGIAPQELSPLLLELEFSGLIRSLRGSFYVRC</sequence>
<evidence type="ECO:0000259" key="2">
    <source>
        <dbReference type="Pfam" id="PF02481"/>
    </source>
</evidence>
<dbReference type="Gene3D" id="3.40.50.450">
    <property type="match status" value="1"/>
</dbReference>
<dbReference type="Gene3D" id="1.10.10.10">
    <property type="entry name" value="Winged helix-like DNA-binding domain superfamily/Winged helix DNA-binding domain"/>
    <property type="match status" value="1"/>
</dbReference>
<dbReference type="Pfam" id="PF17782">
    <property type="entry name" value="WHD_DprA"/>
    <property type="match status" value="1"/>
</dbReference>